<keyword evidence="3" id="KW-1185">Reference proteome</keyword>
<dbReference type="PANTHER" id="PTHR10174:SF130">
    <property type="entry name" value="ALPHA-TOCOPHEROL TRANSFER PROTEIN-LIKE"/>
    <property type="match status" value="1"/>
</dbReference>
<name>A0AAV4Y2M3_CAEEX</name>
<dbReference type="InterPro" id="IPR036865">
    <property type="entry name" value="CRAL-TRIO_dom_sf"/>
</dbReference>
<dbReference type="EMBL" id="BPLR01018641">
    <property type="protein sequence ID" value="GIZ01245.1"/>
    <property type="molecule type" value="Genomic_DNA"/>
</dbReference>
<dbReference type="InterPro" id="IPR011074">
    <property type="entry name" value="CRAL/TRIO_N_dom"/>
</dbReference>
<dbReference type="Pfam" id="PF00650">
    <property type="entry name" value="CRAL_TRIO"/>
    <property type="match status" value="1"/>
</dbReference>
<reference evidence="2 3" key="1">
    <citation type="submission" date="2021-06" db="EMBL/GenBank/DDBJ databases">
        <title>Caerostris extrusa draft genome.</title>
        <authorList>
            <person name="Kono N."/>
            <person name="Arakawa K."/>
        </authorList>
    </citation>
    <scope>NUCLEOTIDE SEQUENCE [LARGE SCALE GENOMIC DNA]</scope>
</reference>
<evidence type="ECO:0000259" key="1">
    <source>
        <dbReference type="PROSITE" id="PS50191"/>
    </source>
</evidence>
<comment type="caution">
    <text evidence="2">The sequence shown here is derived from an EMBL/GenBank/DDBJ whole genome shotgun (WGS) entry which is preliminary data.</text>
</comment>
<dbReference type="PROSITE" id="PS50191">
    <property type="entry name" value="CRAL_TRIO"/>
    <property type="match status" value="1"/>
</dbReference>
<dbReference type="SMART" id="SM01100">
    <property type="entry name" value="CRAL_TRIO_N"/>
    <property type="match status" value="1"/>
</dbReference>
<evidence type="ECO:0000313" key="2">
    <source>
        <dbReference type="EMBL" id="GIZ01245.1"/>
    </source>
</evidence>
<dbReference type="GO" id="GO:1902936">
    <property type="term" value="F:phosphatidylinositol bisphosphate binding"/>
    <property type="evidence" value="ECO:0007669"/>
    <property type="project" value="TreeGrafter"/>
</dbReference>
<dbReference type="Gene3D" id="1.10.8.20">
    <property type="entry name" value="N-terminal domain of phosphatidylinositol transfer protein sec14p"/>
    <property type="match status" value="1"/>
</dbReference>
<dbReference type="InterPro" id="IPR001251">
    <property type="entry name" value="CRAL-TRIO_dom"/>
</dbReference>
<evidence type="ECO:0000313" key="3">
    <source>
        <dbReference type="Proteomes" id="UP001054945"/>
    </source>
</evidence>
<dbReference type="GO" id="GO:0016020">
    <property type="term" value="C:membrane"/>
    <property type="evidence" value="ECO:0007669"/>
    <property type="project" value="TreeGrafter"/>
</dbReference>
<dbReference type="Gene3D" id="3.40.525.10">
    <property type="entry name" value="CRAL-TRIO lipid binding domain"/>
    <property type="match status" value="1"/>
</dbReference>
<dbReference type="AlphaFoldDB" id="A0AAV4Y2M3"/>
<feature type="domain" description="CRAL-TRIO" evidence="1">
    <location>
        <begin position="110"/>
        <end position="259"/>
    </location>
</feature>
<accession>A0AAV4Y2M3</accession>
<proteinExistence type="predicted"/>
<dbReference type="CDD" id="cd00170">
    <property type="entry name" value="SEC14"/>
    <property type="match status" value="1"/>
</dbReference>
<dbReference type="SUPFAM" id="SSF46938">
    <property type="entry name" value="CRAL/TRIO N-terminal domain"/>
    <property type="match status" value="1"/>
</dbReference>
<dbReference type="PANTHER" id="PTHR10174">
    <property type="entry name" value="ALPHA-TOCOPHEROL TRANSFER PROTEIN-RELATED"/>
    <property type="match status" value="1"/>
</dbReference>
<dbReference type="Gene3D" id="1.20.5.1200">
    <property type="entry name" value="Alpha-tocopherol transfer"/>
    <property type="match status" value="1"/>
</dbReference>
<dbReference type="InterPro" id="IPR036273">
    <property type="entry name" value="CRAL/TRIO_N_dom_sf"/>
</dbReference>
<dbReference type="SUPFAM" id="SSF52087">
    <property type="entry name" value="CRAL/TRIO domain"/>
    <property type="match status" value="1"/>
</dbReference>
<dbReference type="PRINTS" id="PR00180">
    <property type="entry name" value="CRETINALDHBP"/>
</dbReference>
<dbReference type="Proteomes" id="UP001054945">
    <property type="component" value="Unassembled WGS sequence"/>
</dbReference>
<protein>
    <submittedName>
        <fullName evidence="2">Alpha-tocopherol transfer protein</fullName>
    </submittedName>
</protein>
<sequence>MGQEILPFELGYLPEYFVRKAEVELNETPERKVQGLRQIKELAKRDKHTKNIVFDDDFLTQYLRVRKYDVARAFSTLKAYVILRKKNPNLFTNFRFESIVKTVTDRCVTILPYRCQDGCTILFIELDNWDPENFPVEEVRRAFVIYLLQSLREPMSQVNGIKAIIDVKSNPVKHLKHCTPTNLYLIYHGIQECCPMRYKSVHVVNDSLVFKAAWIIIKTFLSEKIKKRIHFHSSPKELLDHFPKAVLPKHYGGDLENYQTLDWLKRVMTPEKLATIGGFQLQET</sequence>
<gene>
    <name evidence="2" type="primary">TTPA</name>
    <name evidence="2" type="ORF">CEXT_599551</name>
</gene>
<organism evidence="2 3">
    <name type="scientific">Caerostris extrusa</name>
    <name type="common">Bark spider</name>
    <name type="synonym">Caerostris bankana</name>
    <dbReference type="NCBI Taxonomy" id="172846"/>
    <lineage>
        <taxon>Eukaryota</taxon>
        <taxon>Metazoa</taxon>
        <taxon>Ecdysozoa</taxon>
        <taxon>Arthropoda</taxon>
        <taxon>Chelicerata</taxon>
        <taxon>Arachnida</taxon>
        <taxon>Araneae</taxon>
        <taxon>Araneomorphae</taxon>
        <taxon>Entelegynae</taxon>
        <taxon>Araneoidea</taxon>
        <taxon>Araneidae</taxon>
        <taxon>Caerostris</taxon>
    </lineage>
</organism>
<dbReference type="SMART" id="SM00516">
    <property type="entry name" value="SEC14"/>
    <property type="match status" value="1"/>
</dbReference>